<dbReference type="RefSeq" id="WP_014670494.1">
    <property type="nucleotide sequence ID" value="NZ_KQ948355.1"/>
</dbReference>
<dbReference type="InterPro" id="IPR000073">
    <property type="entry name" value="AB_hydrolase_1"/>
</dbReference>
<dbReference type="GO" id="GO:0016787">
    <property type="term" value="F:hydrolase activity"/>
    <property type="evidence" value="ECO:0007669"/>
    <property type="project" value="UniProtKB-KW"/>
</dbReference>
<evidence type="ECO:0000313" key="2">
    <source>
        <dbReference type="EMBL" id="KUN27817.1"/>
    </source>
</evidence>
<dbReference type="EMBL" id="LMWP01000016">
    <property type="protein sequence ID" value="KUN27817.1"/>
    <property type="molecule type" value="Genomic_DNA"/>
</dbReference>
<dbReference type="Gene3D" id="3.40.50.1820">
    <property type="entry name" value="alpha/beta hydrolase"/>
    <property type="match status" value="1"/>
</dbReference>
<dbReference type="AlphaFoldDB" id="A0A101QD93"/>
<keyword evidence="3" id="KW-1185">Reference proteome</keyword>
<name>A0A101QD93_STRCK</name>
<comment type="caution">
    <text evidence="2">The sequence shown here is derived from an EMBL/GenBank/DDBJ whole genome shotgun (WGS) entry which is preliminary data.</text>
</comment>
<evidence type="ECO:0000259" key="1">
    <source>
        <dbReference type="Pfam" id="PF12697"/>
    </source>
</evidence>
<dbReference type="InterPro" id="IPR029058">
    <property type="entry name" value="AB_hydrolase_fold"/>
</dbReference>
<sequence>MPPTPTVVLVHGAFADTAIWFGVVAELHSHGIPVVAPPNPLRGLAADAARIASVAAQIDGPVVLVGHAYGGAVITVAGTADNVVALVYVAAHVPEEGESLAELQGRFPAAGPAGGLRRWSYPVPGGGEGVEVTLHVEAFAAVFATDVSAPVAEVLASCQPPLALAAAEEKATAAAWRTKPSWALVAGADRVIAPDAERFGAARAGSTVVEIDGASHAVTLSQPTAVARLIRDAVHAVS</sequence>
<gene>
    <name evidence="2" type="ORF">AQJ11_14485</name>
</gene>
<organism evidence="2 3">
    <name type="scientific">Streptomyces corchorusii</name>
    <name type="common">Streptomyces chibaensis</name>
    <dbReference type="NCBI Taxonomy" id="1903"/>
    <lineage>
        <taxon>Bacteria</taxon>
        <taxon>Bacillati</taxon>
        <taxon>Actinomycetota</taxon>
        <taxon>Actinomycetes</taxon>
        <taxon>Kitasatosporales</taxon>
        <taxon>Streptomycetaceae</taxon>
        <taxon>Streptomyces</taxon>
    </lineage>
</organism>
<dbReference type="Pfam" id="PF12697">
    <property type="entry name" value="Abhydrolase_6"/>
    <property type="match status" value="1"/>
</dbReference>
<protein>
    <submittedName>
        <fullName evidence="2">Alpha/beta hydrolase</fullName>
    </submittedName>
</protein>
<dbReference type="SUPFAM" id="SSF53474">
    <property type="entry name" value="alpha/beta-Hydrolases"/>
    <property type="match status" value="1"/>
</dbReference>
<proteinExistence type="predicted"/>
<reference evidence="2 3" key="1">
    <citation type="submission" date="2015-10" db="EMBL/GenBank/DDBJ databases">
        <title>Draft genome sequence of Streptomyces corchorusii DSM 40340, type strain for the species Streptomyces corchorusii.</title>
        <authorList>
            <person name="Ruckert C."/>
            <person name="Winkler A."/>
            <person name="Kalinowski J."/>
            <person name="Kampfer P."/>
            <person name="Glaeser S."/>
        </authorList>
    </citation>
    <scope>NUCLEOTIDE SEQUENCE [LARGE SCALE GENOMIC DNA]</scope>
    <source>
        <strain evidence="2 3">DSM 40340</strain>
    </source>
</reference>
<accession>A0A101QD93</accession>
<dbReference type="InterPro" id="IPR052897">
    <property type="entry name" value="Sec-Metab_Biosynth_Hydrolase"/>
</dbReference>
<keyword evidence="2" id="KW-0378">Hydrolase</keyword>
<evidence type="ECO:0000313" key="3">
    <source>
        <dbReference type="Proteomes" id="UP000053398"/>
    </source>
</evidence>
<dbReference type="Proteomes" id="UP000053398">
    <property type="component" value="Unassembled WGS sequence"/>
</dbReference>
<feature type="domain" description="AB hydrolase-1" evidence="1">
    <location>
        <begin position="7"/>
        <end position="228"/>
    </location>
</feature>
<dbReference type="PANTHER" id="PTHR37017">
    <property type="entry name" value="AB HYDROLASE-1 DOMAIN-CONTAINING PROTEIN-RELATED"/>
    <property type="match status" value="1"/>
</dbReference>
<dbReference type="PANTHER" id="PTHR37017:SF11">
    <property type="entry name" value="ESTERASE_LIPASE_THIOESTERASE DOMAIN-CONTAINING PROTEIN"/>
    <property type="match status" value="1"/>
</dbReference>